<accession>A0A9W7MRW2</accession>
<keyword evidence="3" id="KW-1185">Reference proteome</keyword>
<proteinExistence type="predicted"/>
<sequence length="157" mass="17705">MRKTMSGENEPTSLKQKLKSSLRLPWLRHTSLHQLLMACASSASSTTPIPAPSSSPKENNHDSPRQSRSSSTCLKSPELKDKYRNFINRIGNGHLRNHSFGNSRRSSADFRYDPLSYALNFDEGWCDSQYDEFPYRNFSARLPPSPTAAHNSTEITA</sequence>
<gene>
    <name evidence="2" type="ORF">HRI_005233000</name>
</gene>
<feature type="compositionally biased region" description="Low complexity" evidence="1">
    <location>
        <begin position="43"/>
        <end position="56"/>
    </location>
</feature>
<evidence type="ECO:0000313" key="3">
    <source>
        <dbReference type="Proteomes" id="UP001165190"/>
    </source>
</evidence>
<dbReference type="AlphaFoldDB" id="A0A9W7MRW2"/>
<dbReference type="EMBL" id="BSYR01000078">
    <property type="protein sequence ID" value="GMJ15638.1"/>
    <property type="molecule type" value="Genomic_DNA"/>
</dbReference>
<protein>
    <submittedName>
        <fullName evidence="2">Uncharacterized protein</fullName>
    </submittedName>
</protein>
<dbReference type="OrthoDB" id="657187at2759"/>
<organism evidence="2 3">
    <name type="scientific">Hibiscus trionum</name>
    <name type="common">Flower of an hour</name>
    <dbReference type="NCBI Taxonomy" id="183268"/>
    <lineage>
        <taxon>Eukaryota</taxon>
        <taxon>Viridiplantae</taxon>
        <taxon>Streptophyta</taxon>
        <taxon>Embryophyta</taxon>
        <taxon>Tracheophyta</taxon>
        <taxon>Spermatophyta</taxon>
        <taxon>Magnoliopsida</taxon>
        <taxon>eudicotyledons</taxon>
        <taxon>Gunneridae</taxon>
        <taxon>Pentapetalae</taxon>
        <taxon>rosids</taxon>
        <taxon>malvids</taxon>
        <taxon>Malvales</taxon>
        <taxon>Malvaceae</taxon>
        <taxon>Malvoideae</taxon>
        <taxon>Hibiscus</taxon>
    </lineage>
</organism>
<evidence type="ECO:0000313" key="2">
    <source>
        <dbReference type="EMBL" id="GMJ15638.1"/>
    </source>
</evidence>
<evidence type="ECO:0000256" key="1">
    <source>
        <dbReference type="SAM" id="MobiDB-lite"/>
    </source>
</evidence>
<dbReference type="Proteomes" id="UP001165190">
    <property type="component" value="Unassembled WGS sequence"/>
</dbReference>
<feature type="region of interest" description="Disordered" evidence="1">
    <location>
        <begin position="43"/>
        <end position="80"/>
    </location>
</feature>
<reference evidence="2" key="1">
    <citation type="submission" date="2023-05" db="EMBL/GenBank/DDBJ databases">
        <title>Genome and transcriptome analyses reveal genes involved in the formation of fine ridges on petal epidermal cells in Hibiscus trionum.</title>
        <authorList>
            <person name="Koshimizu S."/>
            <person name="Masuda S."/>
            <person name="Ishii T."/>
            <person name="Shirasu K."/>
            <person name="Hoshino A."/>
            <person name="Arita M."/>
        </authorList>
    </citation>
    <scope>NUCLEOTIDE SEQUENCE</scope>
    <source>
        <strain evidence="2">Hamamatsu line</strain>
    </source>
</reference>
<name>A0A9W7MRW2_HIBTR</name>
<dbReference type="PANTHER" id="PTHR33168">
    <property type="entry name" value="STRESS INDUCED PROTEIN-RELATED"/>
    <property type="match status" value="1"/>
</dbReference>
<comment type="caution">
    <text evidence="2">The sequence shown here is derived from an EMBL/GenBank/DDBJ whole genome shotgun (WGS) entry which is preliminary data.</text>
</comment>